<keyword evidence="18" id="KW-1185">Reference proteome</keyword>
<feature type="active site" description="Proton acceptor" evidence="13">
    <location>
        <position position="76"/>
    </location>
</feature>
<dbReference type="KEGG" id="panc:E2636_18105"/>
<protein>
    <recommendedName>
        <fullName evidence="4">serine-type D-Ala-D-Ala carboxypeptidase</fullName>
        <ecNumber evidence="4">3.4.16.4</ecNumber>
    </recommendedName>
</protein>
<keyword evidence="11" id="KW-0961">Cell wall biogenesis/degradation</keyword>
<gene>
    <name evidence="17" type="ORF">E2636_18105</name>
</gene>
<dbReference type="Pfam" id="PF07943">
    <property type="entry name" value="PBP5_C"/>
    <property type="match status" value="1"/>
</dbReference>
<dbReference type="GO" id="GO:0006508">
    <property type="term" value="P:proteolysis"/>
    <property type="evidence" value="ECO:0007669"/>
    <property type="project" value="UniProtKB-KW"/>
</dbReference>
<keyword evidence="10" id="KW-0573">Peptidoglycan synthesis</keyword>
<comment type="catalytic activity">
    <reaction evidence="12">
        <text>Preferential cleavage: (Ac)2-L-Lys-D-Ala-|-D-Ala. Also transpeptidation of peptidyl-alanyl moieties that are N-acyl substituents of D-alanine.</text>
        <dbReference type="EC" id="3.4.16.4"/>
    </reaction>
</comment>
<feature type="active site" evidence="13">
    <location>
        <position position="137"/>
    </location>
</feature>
<evidence type="ECO:0000256" key="9">
    <source>
        <dbReference type="ARBA" id="ARBA00022960"/>
    </source>
</evidence>
<organism evidence="17 18">
    <name type="scientific">Paenisporosarcina antarctica</name>
    <dbReference type="NCBI Taxonomy" id="417367"/>
    <lineage>
        <taxon>Bacteria</taxon>
        <taxon>Bacillati</taxon>
        <taxon>Bacillota</taxon>
        <taxon>Bacilli</taxon>
        <taxon>Bacillales</taxon>
        <taxon>Caryophanaceae</taxon>
        <taxon>Paenisporosarcina</taxon>
    </lineage>
</organism>
<reference evidence="17 18" key="1">
    <citation type="submission" date="2019-03" db="EMBL/GenBank/DDBJ databases">
        <title>Complete genome sequence of Paenisporosarcina antarctica CGMCC 1.6503T.</title>
        <authorList>
            <person name="Rong J.-C."/>
            <person name="Chi N.-Y."/>
            <person name="Zhang Q.-F."/>
        </authorList>
    </citation>
    <scope>NUCLEOTIDE SEQUENCE [LARGE SCALE GENOMIC DNA]</scope>
    <source>
        <strain evidence="17 18">CGMCC 1.6503</strain>
    </source>
</reference>
<keyword evidence="7" id="KW-0732">Signal</keyword>
<feature type="domain" description="Peptidase S11 D-Ala-D-Ala carboxypeptidase A C-terminal" evidence="16">
    <location>
        <begin position="320"/>
        <end position="427"/>
    </location>
</feature>
<evidence type="ECO:0000313" key="17">
    <source>
        <dbReference type="EMBL" id="QBP42933.1"/>
    </source>
</evidence>
<dbReference type="InterPro" id="IPR001967">
    <property type="entry name" value="Peptidase_S11_N"/>
</dbReference>
<dbReference type="GO" id="GO:0009002">
    <property type="term" value="F:serine-type D-Ala-D-Ala carboxypeptidase activity"/>
    <property type="evidence" value="ECO:0007669"/>
    <property type="project" value="UniProtKB-EC"/>
</dbReference>
<keyword evidence="5 17" id="KW-0121">Carboxypeptidase</keyword>
<dbReference type="UniPathway" id="UPA00219"/>
<evidence type="ECO:0000256" key="7">
    <source>
        <dbReference type="ARBA" id="ARBA00022729"/>
    </source>
</evidence>
<dbReference type="Gene3D" id="3.40.710.10">
    <property type="entry name" value="DD-peptidase/beta-lactamase superfamily"/>
    <property type="match status" value="1"/>
</dbReference>
<dbReference type="EC" id="3.4.16.4" evidence="4"/>
<evidence type="ECO:0000256" key="5">
    <source>
        <dbReference type="ARBA" id="ARBA00022645"/>
    </source>
</evidence>
<sequence length="458" mass="50565">MAEVLEVKSVWNKALVRWLLLPILMVSMVVTQPVSTDAEESLKLLVDSAILIDADTGKILYEQNADTAVGIASMTKMMTEYLLFEAIENGTVKWDQQYTMTESTYKISQDRRLSNVPLRRDDSYSIEELYEAMAIYSANAATMAIAETIAGTETEFVNMMNKKAQELGLVDYKFVNSTGLNNADLQGMHPQGTDANDENVMPAKSVAKLAFHLLKDYPEVLKTTSIPSKVFREGTPDAIKMDNWNFMLPELVYAYKGAKVDGLKTGTTDFAGHSFTGTAEKDGLRVISVVTKAVDSKGEGSYKARFDATSALFNYGFAQFSKVEIAPAGYEFKNQKSISVSKGKESQVGIAVKEPIEMVIKPKEKELYTPKLVLDEKKVKEGSIEAAIKKDEVIGHVELVKSEGTDYGYITGEVKSTDVVTTETVERANWFSLGLRAIGDFFGKLWNGTTDFVGGLFN</sequence>
<evidence type="ECO:0000256" key="13">
    <source>
        <dbReference type="PIRSR" id="PIRSR618044-1"/>
    </source>
</evidence>
<evidence type="ECO:0000256" key="14">
    <source>
        <dbReference type="PIRSR" id="PIRSR618044-2"/>
    </source>
</evidence>
<dbReference type="Proteomes" id="UP000294292">
    <property type="component" value="Chromosome"/>
</dbReference>
<keyword evidence="8" id="KW-0378">Hydrolase</keyword>
<evidence type="ECO:0000256" key="12">
    <source>
        <dbReference type="ARBA" id="ARBA00034000"/>
    </source>
</evidence>
<evidence type="ECO:0000313" key="18">
    <source>
        <dbReference type="Proteomes" id="UP000294292"/>
    </source>
</evidence>
<accession>A0A4P7A2G0</accession>
<dbReference type="Gene3D" id="2.60.410.10">
    <property type="entry name" value="D-Ala-D-Ala carboxypeptidase, C-terminal domain"/>
    <property type="match status" value="1"/>
</dbReference>
<dbReference type="InterPro" id="IPR018044">
    <property type="entry name" value="Peptidase_S11"/>
</dbReference>
<feature type="binding site" evidence="14">
    <location>
        <position position="264"/>
    </location>
    <ligand>
        <name>substrate</name>
    </ligand>
</feature>
<dbReference type="InterPro" id="IPR012907">
    <property type="entry name" value="Peptidase_S11_C"/>
</dbReference>
<dbReference type="GO" id="GO:0071555">
    <property type="term" value="P:cell wall organization"/>
    <property type="evidence" value="ECO:0007669"/>
    <property type="project" value="UniProtKB-KW"/>
</dbReference>
<dbReference type="GO" id="GO:0009252">
    <property type="term" value="P:peptidoglycan biosynthetic process"/>
    <property type="evidence" value="ECO:0007669"/>
    <property type="project" value="UniProtKB-UniPathway"/>
</dbReference>
<evidence type="ECO:0000256" key="2">
    <source>
        <dbReference type="ARBA" id="ARBA00004752"/>
    </source>
</evidence>
<keyword evidence="9" id="KW-0133">Cell shape</keyword>
<dbReference type="PANTHER" id="PTHR21581:SF11">
    <property type="entry name" value="D-ALANYL-D-ALANINE CARBOXYPEPTIDASE DACA"/>
    <property type="match status" value="1"/>
</dbReference>
<dbReference type="SUPFAM" id="SSF56601">
    <property type="entry name" value="beta-lactamase/transpeptidase-like"/>
    <property type="match status" value="1"/>
</dbReference>
<dbReference type="InterPro" id="IPR012338">
    <property type="entry name" value="Beta-lactam/transpept-like"/>
</dbReference>
<comment type="similarity">
    <text evidence="3 15">Belongs to the peptidase S11 family.</text>
</comment>
<evidence type="ECO:0000256" key="6">
    <source>
        <dbReference type="ARBA" id="ARBA00022670"/>
    </source>
</evidence>
<comment type="function">
    <text evidence="1">Removes C-terminal D-alanyl residues from sugar-peptide cell wall precursors.</text>
</comment>
<dbReference type="OrthoDB" id="9791132at2"/>
<evidence type="ECO:0000256" key="3">
    <source>
        <dbReference type="ARBA" id="ARBA00007164"/>
    </source>
</evidence>
<dbReference type="PRINTS" id="PR00725">
    <property type="entry name" value="DADACBPTASE1"/>
</dbReference>
<dbReference type="PANTHER" id="PTHR21581">
    <property type="entry name" value="D-ALANYL-D-ALANINE CARBOXYPEPTIDASE"/>
    <property type="match status" value="1"/>
</dbReference>
<evidence type="ECO:0000256" key="8">
    <source>
        <dbReference type="ARBA" id="ARBA00022801"/>
    </source>
</evidence>
<dbReference type="InterPro" id="IPR015956">
    <property type="entry name" value="Peniciliin-bd_prot_C_sf"/>
</dbReference>
<evidence type="ECO:0000256" key="1">
    <source>
        <dbReference type="ARBA" id="ARBA00003217"/>
    </source>
</evidence>
<dbReference type="EMBL" id="CP038015">
    <property type="protein sequence ID" value="QBP42933.1"/>
    <property type="molecule type" value="Genomic_DNA"/>
</dbReference>
<evidence type="ECO:0000256" key="4">
    <source>
        <dbReference type="ARBA" id="ARBA00012448"/>
    </source>
</evidence>
<dbReference type="SUPFAM" id="SSF69189">
    <property type="entry name" value="Penicillin-binding protein associated domain"/>
    <property type="match status" value="1"/>
</dbReference>
<dbReference type="GO" id="GO:0008360">
    <property type="term" value="P:regulation of cell shape"/>
    <property type="evidence" value="ECO:0007669"/>
    <property type="project" value="UniProtKB-KW"/>
</dbReference>
<proteinExistence type="inferred from homology"/>
<feature type="active site" description="Acyl-ester intermediate" evidence="13">
    <location>
        <position position="73"/>
    </location>
</feature>
<dbReference type="SMART" id="SM00936">
    <property type="entry name" value="PBP5_C"/>
    <property type="match status" value="1"/>
</dbReference>
<evidence type="ECO:0000256" key="15">
    <source>
        <dbReference type="RuleBase" id="RU004016"/>
    </source>
</evidence>
<comment type="pathway">
    <text evidence="2">Cell wall biogenesis; peptidoglycan biosynthesis.</text>
</comment>
<name>A0A4P7A2G0_9BACL</name>
<evidence type="ECO:0000259" key="16">
    <source>
        <dbReference type="SMART" id="SM00936"/>
    </source>
</evidence>
<dbReference type="AlphaFoldDB" id="A0A4P7A2G0"/>
<dbReference type="Pfam" id="PF00768">
    <property type="entry name" value="Peptidase_S11"/>
    <property type="match status" value="1"/>
</dbReference>
<evidence type="ECO:0000256" key="11">
    <source>
        <dbReference type="ARBA" id="ARBA00023316"/>
    </source>
</evidence>
<keyword evidence="6" id="KW-0645">Protease</keyword>
<dbReference type="InterPro" id="IPR037167">
    <property type="entry name" value="Peptidase_S11_C_sf"/>
</dbReference>
<evidence type="ECO:0000256" key="10">
    <source>
        <dbReference type="ARBA" id="ARBA00022984"/>
    </source>
</evidence>